<protein>
    <submittedName>
        <fullName evidence="3">Uu.00g026070.m01.CDS01</fullName>
    </submittedName>
</protein>
<proteinExistence type="predicted"/>
<keyword evidence="1" id="KW-1133">Transmembrane helix</keyword>
<dbReference type="Pfam" id="PF01757">
    <property type="entry name" value="Acyl_transf_3"/>
    <property type="match status" value="1"/>
</dbReference>
<evidence type="ECO:0000256" key="1">
    <source>
        <dbReference type="SAM" id="Phobius"/>
    </source>
</evidence>
<dbReference type="EMBL" id="CAUWAG010000003">
    <property type="protein sequence ID" value="CAJ2499754.1"/>
    <property type="molecule type" value="Genomic_DNA"/>
</dbReference>
<evidence type="ECO:0000259" key="2">
    <source>
        <dbReference type="Pfam" id="PF01757"/>
    </source>
</evidence>
<dbReference type="PANTHER" id="PTHR23028:SF134">
    <property type="entry name" value="PUTATIVE (AFU_ORTHOLOGUE AFUA_4G08520)-RELATED"/>
    <property type="match status" value="1"/>
</dbReference>
<dbReference type="PANTHER" id="PTHR23028">
    <property type="entry name" value="ACETYLTRANSFERASE"/>
    <property type="match status" value="1"/>
</dbReference>
<feature type="transmembrane region" description="Helical" evidence="1">
    <location>
        <begin position="401"/>
        <end position="419"/>
    </location>
</feature>
<reference evidence="3" key="1">
    <citation type="submission" date="2023-10" db="EMBL/GenBank/DDBJ databases">
        <authorList>
            <person name="Hackl T."/>
        </authorList>
    </citation>
    <scope>NUCLEOTIDE SEQUENCE</scope>
</reference>
<keyword evidence="1" id="KW-0472">Membrane</keyword>
<feature type="transmembrane region" description="Helical" evidence="1">
    <location>
        <begin position="66"/>
        <end position="92"/>
    </location>
</feature>
<accession>A0AAI8YA58</accession>
<feature type="transmembrane region" description="Helical" evidence="1">
    <location>
        <begin position="195"/>
        <end position="211"/>
    </location>
</feature>
<dbReference type="Proteomes" id="UP001295740">
    <property type="component" value="Unassembled WGS sequence"/>
</dbReference>
<keyword evidence="4" id="KW-1185">Reference proteome</keyword>
<dbReference type="AlphaFoldDB" id="A0AAI8YA58"/>
<feature type="domain" description="Acyltransferase 3" evidence="2">
    <location>
        <begin position="17"/>
        <end position="412"/>
    </location>
</feature>
<feature type="transmembrane region" description="Helical" evidence="1">
    <location>
        <begin position="373"/>
        <end position="389"/>
    </location>
</feature>
<dbReference type="InterPro" id="IPR050879">
    <property type="entry name" value="Acyltransferase_3"/>
</dbReference>
<comment type="caution">
    <text evidence="3">The sequence shown here is derived from an EMBL/GenBank/DDBJ whole genome shotgun (WGS) entry which is preliminary data.</text>
</comment>
<name>A0AAI8YA58_9PEZI</name>
<evidence type="ECO:0000313" key="3">
    <source>
        <dbReference type="EMBL" id="CAJ2499754.1"/>
    </source>
</evidence>
<dbReference type="GO" id="GO:0016747">
    <property type="term" value="F:acyltransferase activity, transferring groups other than amino-acyl groups"/>
    <property type="evidence" value="ECO:0007669"/>
    <property type="project" value="InterPro"/>
</dbReference>
<dbReference type="InterPro" id="IPR002656">
    <property type="entry name" value="Acyl_transf_3_dom"/>
</dbReference>
<gene>
    <name evidence="3" type="ORF">KHLLAP_LOCUS222</name>
</gene>
<keyword evidence="1" id="KW-0812">Transmembrane</keyword>
<organism evidence="3 4">
    <name type="scientific">Anthostomella pinea</name>
    <dbReference type="NCBI Taxonomy" id="933095"/>
    <lineage>
        <taxon>Eukaryota</taxon>
        <taxon>Fungi</taxon>
        <taxon>Dikarya</taxon>
        <taxon>Ascomycota</taxon>
        <taxon>Pezizomycotina</taxon>
        <taxon>Sordariomycetes</taxon>
        <taxon>Xylariomycetidae</taxon>
        <taxon>Xylariales</taxon>
        <taxon>Xylariaceae</taxon>
        <taxon>Anthostomella</taxon>
    </lineage>
</organism>
<feature type="transmembrane region" description="Helical" evidence="1">
    <location>
        <begin position="113"/>
        <end position="138"/>
    </location>
</feature>
<evidence type="ECO:0000313" key="4">
    <source>
        <dbReference type="Proteomes" id="UP001295740"/>
    </source>
</evidence>
<sequence>MASLLPIQNGPSPGREIWLDGLRGFAAAIVAWFHFTNFGLKMPYRSFWDEPAEQNRHLIQLAPFRIIFAGQAMVDIFFVVSGYSVSVGLIRLRNRGSTADFYRKLTSAVFRRLFRLFFPVLIISIISHTLYYLGFYAWLFTAENGFPGCVPYSNPWPHVKWLLRAMFNIVNLQSNQNRTLNDHLWTIPVEMRGSMFVYLAIVAFASVRANLRPFLTGFLGLRFLWTGSPEFAAFFAGLTLAELDGTTESLTLPHLVTMEKAMAQTTAKLQRFRNPAKWALFAMGVYFLCLPVQEPFPADWFFQTYINPPFWTEWETRMRSWQTIGAVLFIGTARKTPILKRPFETRFAQFLGEISFSLYLLHQTIYRIALNRILDWVSWVFLGQGYWAAEKEENNAGHVVFFAWTVATLVIGSFLAVASKYMAKTVDKRSVALAHRVEKLCSP</sequence>